<dbReference type="EMBL" id="BQKI01000002">
    <property type="protein sequence ID" value="GJM88077.1"/>
    <property type="molecule type" value="Genomic_DNA"/>
</dbReference>
<dbReference type="GO" id="GO:0016020">
    <property type="term" value="C:membrane"/>
    <property type="evidence" value="ECO:0007669"/>
    <property type="project" value="UniProtKB-SubCell"/>
</dbReference>
<feature type="transmembrane region" description="Helical" evidence="7">
    <location>
        <begin position="82"/>
        <end position="109"/>
    </location>
</feature>
<reference evidence="8" key="1">
    <citation type="journal article" date="2018" name="DNA Res.">
        <title>Multiple hybrid de novo genome assembly of finger millet, an orphan allotetraploid crop.</title>
        <authorList>
            <person name="Hatakeyama M."/>
            <person name="Aluri S."/>
            <person name="Balachadran M.T."/>
            <person name="Sivarajan S.R."/>
            <person name="Patrignani A."/>
            <person name="Gruter S."/>
            <person name="Poveda L."/>
            <person name="Shimizu-Inatsugi R."/>
            <person name="Baeten J."/>
            <person name="Francoijs K.J."/>
            <person name="Nataraja K.N."/>
            <person name="Reddy Y.A.N."/>
            <person name="Phadnis S."/>
            <person name="Ravikumar R.L."/>
            <person name="Schlapbach R."/>
            <person name="Sreeman S.M."/>
            <person name="Shimizu K.K."/>
        </authorList>
    </citation>
    <scope>NUCLEOTIDE SEQUENCE</scope>
</reference>
<gene>
    <name evidence="8" type="primary">ga04101</name>
    <name evidence="8" type="ORF">PR202_ga04101</name>
</gene>
<comment type="subcellular location">
    <subcellularLocation>
        <location evidence="1">Membrane</location>
        <topology evidence="1">Multi-pass membrane protein</topology>
    </subcellularLocation>
</comment>
<evidence type="ECO:0000256" key="4">
    <source>
        <dbReference type="ARBA" id="ARBA00022989"/>
    </source>
</evidence>
<comment type="caution">
    <text evidence="8">The sequence shown here is derived from an EMBL/GenBank/DDBJ whole genome shotgun (WGS) entry which is preliminary data.</text>
</comment>
<keyword evidence="5 7" id="KW-0472">Membrane</keyword>
<dbReference type="SUPFAM" id="SSF103473">
    <property type="entry name" value="MFS general substrate transporter"/>
    <property type="match status" value="1"/>
</dbReference>
<dbReference type="Proteomes" id="UP001054889">
    <property type="component" value="Unassembled WGS sequence"/>
</dbReference>
<feature type="transmembrane region" description="Helical" evidence="7">
    <location>
        <begin position="44"/>
        <end position="61"/>
    </location>
</feature>
<feature type="region of interest" description="Disordered" evidence="6">
    <location>
        <begin position="279"/>
        <end position="316"/>
    </location>
</feature>
<evidence type="ECO:0008006" key="10">
    <source>
        <dbReference type="Google" id="ProtNLM"/>
    </source>
</evidence>
<reference evidence="8" key="2">
    <citation type="submission" date="2021-12" db="EMBL/GenBank/DDBJ databases">
        <title>Resequencing data analysis of finger millet.</title>
        <authorList>
            <person name="Hatakeyama M."/>
            <person name="Aluri S."/>
            <person name="Balachadran M.T."/>
            <person name="Sivarajan S.R."/>
            <person name="Poveda L."/>
            <person name="Shimizu-Inatsugi R."/>
            <person name="Schlapbach R."/>
            <person name="Sreeman S.M."/>
            <person name="Shimizu K.K."/>
        </authorList>
    </citation>
    <scope>NUCLEOTIDE SEQUENCE</scope>
</reference>
<evidence type="ECO:0000256" key="1">
    <source>
        <dbReference type="ARBA" id="ARBA00004141"/>
    </source>
</evidence>
<keyword evidence="9" id="KW-1185">Reference proteome</keyword>
<feature type="region of interest" description="Disordered" evidence="6">
    <location>
        <begin position="149"/>
        <end position="169"/>
    </location>
</feature>
<feature type="region of interest" description="Disordered" evidence="6">
    <location>
        <begin position="234"/>
        <end position="256"/>
    </location>
</feature>
<dbReference type="PANTHER" id="PTHR23504">
    <property type="entry name" value="MAJOR FACILITATOR SUPERFAMILY DOMAIN-CONTAINING PROTEIN 10"/>
    <property type="match status" value="1"/>
</dbReference>
<organism evidence="8 9">
    <name type="scientific">Eleusine coracana subsp. coracana</name>
    <dbReference type="NCBI Taxonomy" id="191504"/>
    <lineage>
        <taxon>Eukaryota</taxon>
        <taxon>Viridiplantae</taxon>
        <taxon>Streptophyta</taxon>
        <taxon>Embryophyta</taxon>
        <taxon>Tracheophyta</taxon>
        <taxon>Spermatophyta</taxon>
        <taxon>Magnoliopsida</taxon>
        <taxon>Liliopsida</taxon>
        <taxon>Poales</taxon>
        <taxon>Poaceae</taxon>
        <taxon>PACMAD clade</taxon>
        <taxon>Chloridoideae</taxon>
        <taxon>Cynodonteae</taxon>
        <taxon>Eleusininae</taxon>
        <taxon>Eleusine</taxon>
    </lineage>
</organism>
<evidence type="ECO:0000256" key="6">
    <source>
        <dbReference type="SAM" id="MobiDB-lite"/>
    </source>
</evidence>
<keyword evidence="4 7" id="KW-1133">Transmembrane helix</keyword>
<proteinExistence type="predicted"/>
<keyword evidence="3 7" id="KW-0812">Transmembrane</keyword>
<evidence type="ECO:0000256" key="5">
    <source>
        <dbReference type="ARBA" id="ARBA00023136"/>
    </source>
</evidence>
<name>A0AAV5BRF9_ELECO</name>
<sequence length="373" mass="40486">MAGGEGESAAAPLLEEKPQVYVDGCPGCAVDRRKAENPGIPYKHFFHIWIIILVSCASYMLGRALTSTAWGMVADRIGRKPVIVLAILSTSASWAIGLILGPAIGGYLAQPTEKYPELFPPNSVFGRTSRSQIRRRETGKRRIRVPEEPAVATRSGRGRATVGDRKGRRIRAPKEPAAAALLGRRRAAVGEGKRLWICRGAHRRHAVREGEGHRVIGEAEGCRICPRSPPPPYRLGGEEALGSTPEEPAATALSPSAIGEGKRLGCRIRSRGARRCRPFAERQRGRPRGCRPFAGSRPETGLGERRRRERGGAAWGARERGGRAGVVWGRGRGEGGGWGGDQMVFFLLGIVVFIELVWTFKPFLAVAEQIPSS</sequence>
<dbReference type="AlphaFoldDB" id="A0AAV5BRF9"/>
<evidence type="ECO:0000313" key="9">
    <source>
        <dbReference type="Proteomes" id="UP001054889"/>
    </source>
</evidence>
<dbReference type="PANTHER" id="PTHR23504:SF97">
    <property type="entry name" value="MAJOR FACILITATOR SUPERFAMILY (MFS) PROFILE DOMAIN-CONTAINING PROTEIN"/>
    <property type="match status" value="1"/>
</dbReference>
<evidence type="ECO:0000256" key="2">
    <source>
        <dbReference type="ARBA" id="ARBA00022448"/>
    </source>
</evidence>
<dbReference type="InterPro" id="IPR036259">
    <property type="entry name" value="MFS_trans_sf"/>
</dbReference>
<protein>
    <recommendedName>
        <fullName evidence="10">Major facilitator superfamily (MFS) profile domain-containing protein</fullName>
    </recommendedName>
</protein>
<evidence type="ECO:0000256" key="3">
    <source>
        <dbReference type="ARBA" id="ARBA00022692"/>
    </source>
</evidence>
<evidence type="ECO:0000256" key="7">
    <source>
        <dbReference type="SAM" id="Phobius"/>
    </source>
</evidence>
<dbReference type="Gene3D" id="1.20.1250.20">
    <property type="entry name" value="MFS general substrate transporter like domains"/>
    <property type="match status" value="1"/>
</dbReference>
<keyword evidence="2" id="KW-0813">Transport</keyword>
<accession>A0AAV5BRF9</accession>
<evidence type="ECO:0000313" key="8">
    <source>
        <dbReference type="EMBL" id="GJM88077.1"/>
    </source>
</evidence>